<feature type="non-terminal residue" evidence="2">
    <location>
        <position position="1"/>
    </location>
</feature>
<feature type="compositionally biased region" description="Polar residues" evidence="1">
    <location>
        <begin position="21"/>
        <end position="30"/>
    </location>
</feature>
<protein>
    <submittedName>
        <fullName evidence="2">Uncharacterized protein</fullName>
    </submittedName>
</protein>
<reference evidence="2 3" key="1">
    <citation type="submission" date="2021-06" db="EMBL/GenBank/DDBJ databases">
        <authorList>
            <person name="Palmer J.M."/>
        </authorList>
    </citation>
    <scope>NUCLEOTIDE SEQUENCE [LARGE SCALE GENOMIC DNA]</scope>
    <source>
        <strain evidence="2 3">XC_2019</strain>
        <tissue evidence="2">Muscle</tissue>
    </source>
</reference>
<name>A0ABV0SGZ9_9TELE</name>
<keyword evidence="3" id="KW-1185">Reference proteome</keyword>
<proteinExistence type="predicted"/>
<evidence type="ECO:0000313" key="2">
    <source>
        <dbReference type="EMBL" id="MEQ2218998.1"/>
    </source>
</evidence>
<gene>
    <name evidence="2" type="ORF">XENOCAPTIV_011115</name>
</gene>
<accession>A0ABV0SGZ9</accession>
<organism evidence="2 3">
    <name type="scientific">Xenoophorus captivus</name>
    <dbReference type="NCBI Taxonomy" id="1517983"/>
    <lineage>
        <taxon>Eukaryota</taxon>
        <taxon>Metazoa</taxon>
        <taxon>Chordata</taxon>
        <taxon>Craniata</taxon>
        <taxon>Vertebrata</taxon>
        <taxon>Euteleostomi</taxon>
        <taxon>Actinopterygii</taxon>
        <taxon>Neopterygii</taxon>
        <taxon>Teleostei</taxon>
        <taxon>Neoteleostei</taxon>
        <taxon>Acanthomorphata</taxon>
        <taxon>Ovalentaria</taxon>
        <taxon>Atherinomorphae</taxon>
        <taxon>Cyprinodontiformes</taxon>
        <taxon>Goodeidae</taxon>
        <taxon>Xenoophorus</taxon>
    </lineage>
</organism>
<evidence type="ECO:0000313" key="3">
    <source>
        <dbReference type="Proteomes" id="UP001434883"/>
    </source>
</evidence>
<evidence type="ECO:0000256" key="1">
    <source>
        <dbReference type="SAM" id="MobiDB-lite"/>
    </source>
</evidence>
<dbReference type="EMBL" id="JAHRIN010078011">
    <property type="protein sequence ID" value="MEQ2218998.1"/>
    <property type="molecule type" value="Genomic_DNA"/>
</dbReference>
<feature type="region of interest" description="Disordered" evidence="1">
    <location>
        <begin position="1"/>
        <end position="30"/>
    </location>
</feature>
<comment type="caution">
    <text evidence="2">The sequence shown here is derived from an EMBL/GenBank/DDBJ whole genome shotgun (WGS) entry which is preliminary data.</text>
</comment>
<sequence>LFFIRPRRPAPGEEEPRLVSPATTTMSQRFSVSKSDGDRRLCDIQGEVNQLFEGDEPSACGVAPEEATPADTEDVVVVLKDFCNFLSSPLSCSSLVFCAPVPQSFHKLSLLQ</sequence>
<dbReference type="Proteomes" id="UP001434883">
    <property type="component" value="Unassembled WGS sequence"/>
</dbReference>